<dbReference type="SUPFAM" id="SSF55729">
    <property type="entry name" value="Acyl-CoA N-acyltransferases (Nat)"/>
    <property type="match status" value="1"/>
</dbReference>
<evidence type="ECO:0000256" key="1">
    <source>
        <dbReference type="ARBA" id="ARBA00022679"/>
    </source>
</evidence>
<protein>
    <submittedName>
        <fullName evidence="4">Acetyltransferase</fullName>
    </submittedName>
</protein>
<organism evidence="4 5">
    <name type="scientific">Plantibacter cousiniae</name>
    <name type="common">nom. nud.</name>
    <dbReference type="NCBI Taxonomy" id="199709"/>
    <lineage>
        <taxon>Bacteria</taxon>
        <taxon>Bacillati</taxon>
        <taxon>Actinomycetota</taxon>
        <taxon>Actinomycetes</taxon>
        <taxon>Micrococcales</taxon>
        <taxon>Microbacteriaceae</taxon>
        <taxon>Plantibacter</taxon>
    </lineage>
</organism>
<dbReference type="PANTHER" id="PTHR43877:SF2">
    <property type="entry name" value="AMINOALKYLPHOSPHONATE N-ACETYLTRANSFERASE-RELATED"/>
    <property type="match status" value="1"/>
</dbReference>
<dbReference type="CDD" id="cd04301">
    <property type="entry name" value="NAT_SF"/>
    <property type="match status" value="1"/>
</dbReference>
<dbReference type="RefSeq" id="WP_079706634.1">
    <property type="nucleotide sequence ID" value="NZ_FUZO01000002.1"/>
</dbReference>
<keyword evidence="1" id="KW-0808">Transferase</keyword>
<evidence type="ECO:0000313" key="5">
    <source>
        <dbReference type="Proteomes" id="UP000190827"/>
    </source>
</evidence>
<comment type="caution">
    <text evidence="4">The sequence shown here is derived from an EMBL/GenBank/DDBJ whole genome shotgun (WGS) entry which is preliminary data.</text>
</comment>
<sequence length="167" mass="18949">MIVVERWADAPAHHRERFAELLEEYHRRTEHEKLLGREPRPEDPAPTITLPDRYRVEIADPSTAFASEEILLAVEDDRVLGCVVLTDGPSPELKRLWVAPDARRRGVAGTLLEAATTVSRLRGDDAVRLSVWHWRSAAIALYRRSGFVAVASWDDRPGLDCLERSFD</sequence>
<name>A0ABY1LP68_9MICO</name>
<dbReference type="Proteomes" id="UP000190827">
    <property type="component" value="Unassembled WGS sequence"/>
</dbReference>
<dbReference type="Gene3D" id="3.40.630.30">
    <property type="match status" value="1"/>
</dbReference>
<dbReference type="PROSITE" id="PS51186">
    <property type="entry name" value="GNAT"/>
    <property type="match status" value="1"/>
</dbReference>
<reference evidence="4 5" key="1">
    <citation type="submission" date="2017-02" db="EMBL/GenBank/DDBJ databases">
        <authorList>
            <person name="Varghese N."/>
            <person name="Submissions S."/>
        </authorList>
    </citation>
    <scope>NUCLEOTIDE SEQUENCE [LARGE SCALE GENOMIC DNA]</scope>
    <source>
        <strain evidence="4 5">VKM Ac-1787</strain>
    </source>
</reference>
<dbReference type="InterPro" id="IPR050832">
    <property type="entry name" value="Bact_Acetyltransf"/>
</dbReference>
<evidence type="ECO:0000259" key="3">
    <source>
        <dbReference type="PROSITE" id="PS51186"/>
    </source>
</evidence>
<dbReference type="InterPro" id="IPR000182">
    <property type="entry name" value="GNAT_dom"/>
</dbReference>
<evidence type="ECO:0000256" key="2">
    <source>
        <dbReference type="ARBA" id="ARBA00023315"/>
    </source>
</evidence>
<dbReference type="InterPro" id="IPR016181">
    <property type="entry name" value="Acyl_CoA_acyltransferase"/>
</dbReference>
<keyword evidence="2" id="KW-0012">Acyltransferase</keyword>
<dbReference type="EMBL" id="FUZO01000002">
    <property type="protein sequence ID" value="SKC69224.1"/>
    <property type="molecule type" value="Genomic_DNA"/>
</dbReference>
<evidence type="ECO:0000313" key="4">
    <source>
        <dbReference type="EMBL" id="SKC69224.1"/>
    </source>
</evidence>
<keyword evidence="5" id="KW-1185">Reference proteome</keyword>
<accession>A0ABY1LP68</accession>
<dbReference type="PANTHER" id="PTHR43877">
    <property type="entry name" value="AMINOALKYLPHOSPHONATE N-ACETYLTRANSFERASE-RELATED-RELATED"/>
    <property type="match status" value="1"/>
</dbReference>
<gene>
    <name evidence="4" type="ORF">SAMN06295973_2906</name>
</gene>
<proteinExistence type="predicted"/>
<dbReference type="Pfam" id="PF00583">
    <property type="entry name" value="Acetyltransf_1"/>
    <property type="match status" value="1"/>
</dbReference>
<feature type="domain" description="N-acetyltransferase" evidence="3">
    <location>
        <begin position="23"/>
        <end position="167"/>
    </location>
</feature>